<proteinExistence type="predicted"/>
<dbReference type="BioCyc" id="LBOR1193007:G11KN-2201-MONOMER"/>
<name>M3FED3_LEPBO</name>
<evidence type="ECO:0000313" key="1">
    <source>
        <dbReference type="EMBL" id="EMG00238.1"/>
    </source>
</evidence>
<dbReference type="Proteomes" id="UP000011783">
    <property type="component" value="Unassembled WGS sequence"/>
</dbReference>
<dbReference type="EMBL" id="AKWO02000048">
    <property type="protein sequence ID" value="EMG00238.1"/>
    <property type="molecule type" value="Genomic_DNA"/>
</dbReference>
<sequence>MLGVPFGFLKMLPGIIRKRFEICNVANYRSDEILIWMSRGWFTPFRKK</sequence>
<dbReference type="AlphaFoldDB" id="M3FED3"/>
<evidence type="ECO:0000313" key="2">
    <source>
        <dbReference type="Proteomes" id="UP000011783"/>
    </source>
</evidence>
<reference evidence="1 2" key="1">
    <citation type="submission" date="2013-01" db="EMBL/GenBank/DDBJ databases">
        <authorList>
            <person name="Harkins D.M."/>
            <person name="Durkin A.S."/>
            <person name="Brinkac L.M."/>
            <person name="Haft D.H."/>
            <person name="Selengut J.D."/>
            <person name="Sanka R."/>
            <person name="DePew J."/>
            <person name="Purushe J."/>
            <person name="Picardeau M."/>
            <person name="Werts C."/>
            <person name="Goarant C."/>
            <person name="Vinetz J.M."/>
            <person name="Sutton G.G."/>
            <person name="Nierman W.C."/>
            <person name="Fouts D.E."/>
        </authorList>
    </citation>
    <scope>NUCLEOTIDE SEQUENCE [LARGE SCALE GENOMIC DNA]</scope>
    <source>
        <strain evidence="1 2">200701203</strain>
    </source>
</reference>
<accession>M3FED3</accession>
<comment type="caution">
    <text evidence="1">The sequence shown here is derived from an EMBL/GenBank/DDBJ whole genome shotgun (WGS) entry which is preliminary data.</text>
</comment>
<gene>
    <name evidence="1" type="ORF">LEP1GSC123_1364</name>
</gene>
<organism evidence="1 2">
    <name type="scientific">Leptospira borgpetersenii str. 200701203</name>
    <dbReference type="NCBI Taxonomy" id="1193007"/>
    <lineage>
        <taxon>Bacteria</taxon>
        <taxon>Pseudomonadati</taxon>
        <taxon>Spirochaetota</taxon>
        <taxon>Spirochaetia</taxon>
        <taxon>Leptospirales</taxon>
        <taxon>Leptospiraceae</taxon>
        <taxon>Leptospira</taxon>
    </lineage>
</organism>
<protein>
    <submittedName>
        <fullName evidence="1">Uncharacterized protein</fullName>
    </submittedName>
</protein>